<evidence type="ECO:0000256" key="1">
    <source>
        <dbReference type="SAM" id="MobiDB-lite"/>
    </source>
</evidence>
<protein>
    <submittedName>
        <fullName evidence="3">Cupin</fullName>
    </submittedName>
</protein>
<feature type="region of interest" description="Disordered" evidence="1">
    <location>
        <begin position="234"/>
        <end position="258"/>
    </location>
</feature>
<feature type="domain" description="Cupin type-2" evidence="2">
    <location>
        <begin position="26"/>
        <end position="88"/>
    </location>
</feature>
<dbReference type="InterPro" id="IPR013096">
    <property type="entry name" value="Cupin_2"/>
</dbReference>
<dbReference type="RefSeq" id="WP_306746352.1">
    <property type="nucleotide sequence ID" value="NZ_NSDM01000005.1"/>
</dbReference>
<name>A0ABU0WZ87_9PSEU</name>
<sequence length="258" mass="26613">MSTFPGGTSLSFLDVYDDAAPDGVVGGSPHLHLASTECYAVVGGEGELHTVTPAGCREIPLHPGAVVWFTPGTVHRAVNHGGLRVVVLMGNAGLPEAGDAVMTFPADVVADPDRYRAAATLPPRATEAERAADARARRDLAVEGFLPLRDAVRAGDPEPLLTFHAAAAALVRERAGGWGAIVRGGPLDQAGTTLALVGDVARGVAPHLRRAVVHEARRPERVFGMCGRLSPVDVSAAPAAPPAAPAARPGPPDEERLS</sequence>
<dbReference type="Pfam" id="PF07883">
    <property type="entry name" value="Cupin_2"/>
    <property type="match status" value="1"/>
</dbReference>
<dbReference type="InterPro" id="IPR014710">
    <property type="entry name" value="RmlC-like_jellyroll"/>
</dbReference>
<dbReference type="InterPro" id="IPR011051">
    <property type="entry name" value="RmlC_Cupin_sf"/>
</dbReference>
<organism evidence="3 4">
    <name type="scientific">Saccharothrix yanglingensis</name>
    <dbReference type="NCBI Taxonomy" id="659496"/>
    <lineage>
        <taxon>Bacteria</taxon>
        <taxon>Bacillati</taxon>
        <taxon>Actinomycetota</taxon>
        <taxon>Actinomycetes</taxon>
        <taxon>Pseudonocardiales</taxon>
        <taxon>Pseudonocardiaceae</taxon>
        <taxon>Saccharothrix</taxon>
    </lineage>
</organism>
<comment type="caution">
    <text evidence="3">The sequence shown here is derived from an EMBL/GenBank/DDBJ whole genome shotgun (WGS) entry which is preliminary data.</text>
</comment>
<proteinExistence type="predicted"/>
<dbReference type="Gene3D" id="2.60.120.10">
    <property type="entry name" value="Jelly Rolls"/>
    <property type="match status" value="1"/>
</dbReference>
<gene>
    <name evidence="3" type="ORF">CKY47_14560</name>
</gene>
<dbReference type="EMBL" id="NSDM01000005">
    <property type="protein sequence ID" value="MDQ2585180.1"/>
    <property type="molecule type" value="Genomic_DNA"/>
</dbReference>
<reference evidence="3 4" key="1">
    <citation type="submission" date="2017-06" db="EMBL/GenBank/DDBJ databases">
        <title>Cultured bacterium strain Saccharothrix yanglingensis Hhs.015.</title>
        <authorList>
            <person name="Xia Y."/>
        </authorList>
    </citation>
    <scope>NUCLEOTIDE SEQUENCE [LARGE SCALE GENOMIC DNA]</scope>
    <source>
        <strain evidence="3 4">Hhs.015</strain>
    </source>
</reference>
<dbReference type="Proteomes" id="UP001225605">
    <property type="component" value="Unassembled WGS sequence"/>
</dbReference>
<evidence type="ECO:0000313" key="3">
    <source>
        <dbReference type="EMBL" id="MDQ2585180.1"/>
    </source>
</evidence>
<evidence type="ECO:0000313" key="4">
    <source>
        <dbReference type="Proteomes" id="UP001225605"/>
    </source>
</evidence>
<evidence type="ECO:0000259" key="2">
    <source>
        <dbReference type="Pfam" id="PF07883"/>
    </source>
</evidence>
<dbReference type="SUPFAM" id="SSF51182">
    <property type="entry name" value="RmlC-like cupins"/>
    <property type="match status" value="1"/>
</dbReference>
<keyword evidence="4" id="KW-1185">Reference proteome</keyword>
<feature type="compositionally biased region" description="Pro residues" evidence="1">
    <location>
        <begin position="239"/>
        <end position="250"/>
    </location>
</feature>
<accession>A0ABU0WZ87</accession>